<reference evidence="7 8" key="1">
    <citation type="submission" date="2024-02" db="EMBL/GenBank/DDBJ databases">
        <title>Genome analysis and characterization of Microbaculum marinisediminis sp. nov., isolated from marine sediment.</title>
        <authorList>
            <person name="Du Z.-J."/>
            <person name="Ye Y.-Q."/>
            <person name="Zhang Z.-R."/>
            <person name="Yuan S.-M."/>
            <person name="Zhang X.-Y."/>
        </authorList>
    </citation>
    <scope>NUCLEOTIDE SEQUENCE [LARGE SCALE GENOMIC DNA]</scope>
    <source>
        <strain evidence="7 8">SDUM1044001</strain>
    </source>
</reference>
<dbReference type="Proteomes" id="UP001378188">
    <property type="component" value="Unassembled WGS sequence"/>
</dbReference>
<comment type="subcellular location">
    <subcellularLocation>
        <location evidence="1">Cell envelope</location>
    </subcellularLocation>
</comment>
<comment type="similarity">
    <text evidence="2 4">Belongs to the bacterial solute-binding protein 3 family.</text>
</comment>
<dbReference type="Pfam" id="PF00497">
    <property type="entry name" value="SBP_bac_3"/>
    <property type="match status" value="1"/>
</dbReference>
<evidence type="ECO:0000256" key="2">
    <source>
        <dbReference type="ARBA" id="ARBA00010333"/>
    </source>
</evidence>
<accession>A0AAW9RX38</accession>
<dbReference type="SMART" id="SM00062">
    <property type="entry name" value="PBPb"/>
    <property type="match status" value="1"/>
</dbReference>
<dbReference type="PANTHER" id="PTHR35936">
    <property type="entry name" value="MEMBRANE-BOUND LYTIC MUREIN TRANSGLYCOSYLASE F"/>
    <property type="match status" value="1"/>
</dbReference>
<proteinExistence type="inferred from homology"/>
<protein>
    <submittedName>
        <fullName evidence="7">Transporter substrate-binding domain-containing protein</fullName>
    </submittedName>
</protein>
<dbReference type="AlphaFoldDB" id="A0AAW9RX38"/>
<dbReference type="PANTHER" id="PTHR35936:SF17">
    <property type="entry name" value="ARGININE-BINDING EXTRACELLULAR PROTEIN ARTP"/>
    <property type="match status" value="1"/>
</dbReference>
<comment type="caution">
    <text evidence="7">The sequence shown here is derived from an EMBL/GenBank/DDBJ whole genome shotgun (WGS) entry which is preliminary data.</text>
</comment>
<sequence length="279" mass="30064">MNKQPVFLAAALAGVLALAPVLTTGATAGETLDRVMSNKKLVMSSDAAYPPQSFLNDSNEMDGFDVEVGREIAKRLGAELEIITPAWEVITAGNWNGRWDLSVGSMTPTKARAEVLDFPAVYYYTPASFAVHSDSSASSLSDLNGKTIGVCGGCTYEAYLNKNLVIDAEGTPAFEYQVEPGDIRSYETDTNVFDDLKLGDGARLDAVLSAEPTIREAIKNGYPMKIIGEPVFYEPLAVAVDKGDPEFSAKIAEVIKEMKDDGTLSSLSEKWYGTDYTSP</sequence>
<gene>
    <name evidence="7" type="ORF">V3328_25405</name>
</gene>
<evidence type="ECO:0000256" key="1">
    <source>
        <dbReference type="ARBA" id="ARBA00004196"/>
    </source>
</evidence>
<evidence type="ECO:0000256" key="5">
    <source>
        <dbReference type="SAM" id="SignalP"/>
    </source>
</evidence>
<evidence type="ECO:0000256" key="4">
    <source>
        <dbReference type="RuleBase" id="RU003744"/>
    </source>
</evidence>
<dbReference type="GO" id="GO:0030313">
    <property type="term" value="C:cell envelope"/>
    <property type="evidence" value="ECO:0007669"/>
    <property type="project" value="UniProtKB-SubCell"/>
</dbReference>
<dbReference type="SUPFAM" id="SSF53850">
    <property type="entry name" value="Periplasmic binding protein-like II"/>
    <property type="match status" value="1"/>
</dbReference>
<feature type="signal peptide" evidence="5">
    <location>
        <begin position="1"/>
        <end position="28"/>
    </location>
</feature>
<organism evidence="7 8">
    <name type="scientific">Microbaculum marinum</name>
    <dbReference type="NCBI Taxonomy" id="1764581"/>
    <lineage>
        <taxon>Bacteria</taxon>
        <taxon>Pseudomonadati</taxon>
        <taxon>Pseudomonadota</taxon>
        <taxon>Alphaproteobacteria</taxon>
        <taxon>Hyphomicrobiales</taxon>
        <taxon>Tepidamorphaceae</taxon>
        <taxon>Microbaculum</taxon>
    </lineage>
</organism>
<dbReference type="EMBL" id="JAZHOF010000014">
    <property type="protein sequence ID" value="MEJ8574837.1"/>
    <property type="molecule type" value="Genomic_DNA"/>
</dbReference>
<dbReference type="PROSITE" id="PS01039">
    <property type="entry name" value="SBP_BACTERIAL_3"/>
    <property type="match status" value="1"/>
</dbReference>
<keyword evidence="3 5" id="KW-0732">Signal</keyword>
<keyword evidence="8" id="KW-1185">Reference proteome</keyword>
<dbReference type="InterPro" id="IPR018313">
    <property type="entry name" value="SBP_3_CS"/>
</dbReference>
<dbReference type="InterPro" id="IPR001638">
    <property type="entry name" value="Solute-binding_3/MltF_N"/>
</dbReference>
<dbReference type="RefSeq" id="WP_340332531.1">
    <property type="nucleotide sequence ID" value="NZ_JAZHOF010000014.1"/>
</dbReference>
<evidence type="ECO:0000313" key="7">
    <source>
        <dbReference type="EMBL" id="MEJ8574837.1"/>
    </source>
</evidence>
<evidence type="ECO:0000313" key="8">
    <source>
        <dbReference type="Proteomes" id="UP001378188"/>
    </source>
</evidence>
<name>A0AAW9RX38_9HYPH</name>
<evidence type="ECO:0000259" key="6">
    <source>
        <dbReference type="SMART" id="SM00062"/>
    </source>
</evidence>
<feature type="domain" description="Solute-binding protein family 3/N-terminal" evidence="6">
    <location>
        <begin position="40"/>
        <end position="275"/>
    </location>
</feature>
<dbReference type="Gene3D" id="3.40.190.10">
    <property type="entry name" value="Periplasmic binding protein-like II"/>
    <property type="match status" value="2"/>
</dbReference>
<evidence type="ECO:0000256" key="3">
    <source>
        <dbReference type="ARBA" id="ARBA00022729"/>
    </source>
</evidence>
<feature type="chain" id="PRO_5043409927" evidence="5">
    <location>
        <begin position="29"/>
        <end position="279"/>
    </location>
</feature>